<feature type="domain" description="CCHC-type" evidence="3">
    <location>
        <begin position="33"/>
        <end position="47"/>
    </location>
</feature>
<dbReference type="GO" id="GO:0003676">
    <property type="term" value="F:nucleic acid binding"/>
    <property type="evidence" value="ECO:0007669"/>
    <property type="project" value="InterPro"/>
</dbReference>
<dbReference type="Proteomes" id="UP000289886">
    <property type="component" value="Unassembled WGS sequence"/>
</dbReference>
<comment type="caution">
    <text evidence="4">The sequence shown here is derived from an EMBL/GenBank/DDBJ whole genome shotgun (WGS) entry which is preliminary data.</text>
</comment>
<keyword evidence="5" id="KW-1185">Reference proteome</keyword>
<keyword evidence="1" id="KW-0862">Zinc</keyword>
<evidence type="ECO:0000313" key="4">
    <source>
        <dbReference type="EMBL" id="RXM32825.1"/>
    </source>
</evidence>
<gene>
    <name evidence="4" type="ORF">EOD39_1401</name>
</gene>
<evidence type="ECO:0000256" key="2">
    <source>
        <dbReference type="SAM" id="MobiDB-lite"/>
    </source>
</evidence>
<reference evidence="4 5" key="1">
    <citation type="submission" date="2019-01" db="EMBL/GenBank/DDBJ databases">
        <title>Draft Genome and Complete Hox-Cluster Characterization of the Sterlet Sturgeon (Acipenser ruthenus).</title>
        <authorList>
            <person name="Wei Q."/>
        </authorList>
    </citation>
    <scope>NUCLEOTIDE SEQUENCE [LARGE SCALE GENOMIC DNA]</scope>
    <source>
        <strain evidence="4">WHYD16114868_AA</strain>
        <tissue evidence="4">Blood</tissue>
    </source>
</reference>
<dbReference type="AlphaFoldDB" id="A0A444UCC7"/>
<evidence type="ECO:0000256" key="1">
    <source>
        <dbReference type="PROSITE-ProRule" id="PRU00047"/>
    </source>
</evidence>
<name>A0A444UCC7_ACIRT</name>
<feature type="region of interest" description="Disordered" evidence="2">
    <location>
        <begin position="125"/>
        <end position="232"/>
    </location>
</feature>
<evidence type="ECO:0000259" key="3">
    <source>
        <dbReference type="PROSITE" id="PS50158"/>
    </source>
</evidence>
<feature type="compositionally biased region" description="Basic and acidic residues" evidence="2">
    <location>
        <begin position="199"/>
        <end position="214"/>
    </location>
</feature>
<keyword evidence="1" id="KW-0863">Zinc-finger</keyword>
<dbReference type="InterPro" id="IPR001878">
    <property type="entry name" value="Znf_CCHC"/>
</dbReference>
<proteinExistence type="predicted"/>
<accession>A0A444UCC7</accession>
<dbReference type="EMBL" id="SCEB01214839">
    <property type="protein sequence ID" value="RXM32825.1"/>
    <property type="molecule type" value="Genomic_DNA"/>
</dbReference>
<evidence type="ECO:0000313" key="5">
    <source>
        <dbReference type="Proteomes" id="UP000289886"/>
    </source>
</evidence>
<keyword evidence="1" id="KW-0479">Metal-binding</keyword>
<dbReference type="GO" id="GO:0008270">
    <property type="term" value="F:zinc ion binding"/>
    <property type="evidence" value="ECO:0007669"/>
    <property type="project" value="UniProtKB-KW"/>
</dbReference>
<protein>
    <recommendedName>
        <fullName evidence="3">CCHC-type domain-containing protein</fullName>
    </recommendedName>
</protein>
<dbReference type="PROSITE" id="PS50158">
    <property type="entry name" value="ZF_CCHC"/>
    <property type="match status" value="1"/>
</dbReference>
<feature type="compositionally biased region" description="Basic and acidic residues" evidence="2">
    <location>
        <begin position="157"/>
        <end position="172"/>
    </location>
</feature>
<feature type="region of interest" description="Disordered" evidence="2">
    <location>
        <begin position="58"/>
        <end position="80"/>
    </location>
</feature>
<organism evidence="4 5">
    <name type="scientific">Acipenser ruthenus</name>
    <name type="common">Sterlet sturgeon</name>
    <dbReference type="NCBI Taxonomy" id="7906"/>
    <lineage>
        <taxon>Eukaryota</taxon>
        <taxon>Metazoa</taxon>
        <taxon>Chordata</taxon>
        <taxon>Craniata</taxon>
        <taxon>Vertebrata</taxon>
        <taxon>Euteleostomi</taxon>
        <taxon>Actinopterygii</taxon>
        <taxon>Chondrostei</taxon>
        <taxon>Acipenseriformes</taxon>
        <taxon>Acipenseridae</taxon>
        <taxon>Acipenser</taxon>
    </lineage>
</organism>
<sequence>MDQWIRYSPDPSQTRWGGGLEDLLCGCEDQGWCLACGEFGHKAARCPFQEEEEVLPAQKRKRRMGVRSQRQAREPVPSPVPEREDLPALYDHYVVYCPHMPEELRLNILKPWSALVTRWGEPEPQAPALFRAPTRGMSQEQSDSGEREQGQPPVQPPEREMLPVLLLEREELPPQAPALFRNPAGGASREQGQLPVQTPEREVLPVRLPEREELPPQAPALFRAPAKGTSKE</sequence>